<accession>A0A8X6NTC6</accession>
<reference evidence="1" key="1">
    <citation type="submission" date="2020-08" db="EMBL/GenBank/DDBJ databases">
        <title>Multicomponent nature underlies the extraordinary mechanical properties of spider dragline silk.</title>
        <authorList>
            <person name="Kono N."/>
            <person name="Nakamura H."/>
            <person name="Mori M."/>
            <person name="Yoshida Y."/>
            <person name="Ohtoshi R."/>
            <person name="Malay A.D."/>
            <person name="Moran D.A.P."/>
            <person name="Tomita M."/>
            <person name="Numata K."/>
            <person name="Arakawa K."/>
        </authorList>
    </citation>
    <scope>NUCLEOTIDE SEQUENCE</scope>
</reference>
<organism evidence="1 2">
    <name type="scientific">Nephila pilipes</name>
    <name type="common">Giant wood spider</name>
    <name type="synonym">Nephila maculata</name>
    <dbReference type="NCBI Taxonomy" id="299642"/>
    <lineage>
        <taxon>Eukaryota</taxon>
        <taxon>Metazoa</taxon>
        <taxon>Ecdysozoa</taxon>
        <taxon>Arthropoda</taxon>
        <taxon>Chelicerata</taxon>
        <taxon>Arachnida</taxon>
        <taxon>Araneae</taxon>
        <taxon>Araneomorphae</taxon>
        <taxon>Entelegynae</taxon>
        <taxon>Araneoidea</taxon>
        <taxon>Nephilidae</taxon>
        <taxon>Nephila</taxon>
    </lineage>
</organism>
<dbReference type="Proteomes" id="UP000887013">
    <property type="component" value="Unassembled WGS sequence"/>
</dbReference>
<protein>
    <submittedName>
        <fullName evidence="1">Uncharacterized protein</fullName>
    </submittedName>
</protein>
<comment type="caution">
    <text evidence="1">The sequence shown here is derived from an EMBL/GenBank/DDBJ whole genome shotgun (WGS) entry which is preliminary data.</text>
</comment>
<keyword evidence="2" id="KW-1185">Reference proteome</keyword>
<gene>
    <name evidence="1" type="ORF">NPIL_388401</name>
</gene>
<dbReference type="AlphaFoldDB" id="A0A8X6NTC6"/>
<dbReference type="EMBL" id="BMAW01012843">
    <property type="protein sequence ID" value="GFT30689.1"/>
    <property type="molecule type" value="Genomic_DNA"/>
</dbReference>
<evidence type="ECO:0000313" key="2">
    <source>
        <dbReference type="Proteomes" id="UP000887013"/>
    </source>
</evidence>
<proteinExistence type="predicted"/>
<name>A0A8X6NTC6_NEPPI</name>
<sequence>MKLIPLDWKISSIILIYKTGNIQNWRSIALPGTIYKLFTKWFTNGFSKWDEDTQSLSHTQKSSSHATVSSKTTFLLPSALTALRETKKMPSYVIVSLQCL</sequence>
<evidence type="ECO:0000313" key="1">
    <source>
        <dbReference type="EMBL" id="GFT30689.1"/>
    </source>
</evidence>